<comment type="caution">
    <text evidence="2">The sequence shown here is derived from an EMBL/GenBank/DDBJ whole genome shotgun (WGS) entry which is preliminary data.</text>
</comment>
<gene>
    <name evidence="2" type="ORF">CSW33_07635</name>
</gene>
<evidence type="ECO:0000256" key="1">
    <source>
        <dbReference type="SAM" id="Phobius"/>
    </source>
</evidence>
<evidence type="ECO:0000313" key="2">
    <source>
        <dbReference type="EMBL" id="RTH31574.1"/>
    </source>
</evidence>
<evidence type="ECO:0000313" key="3">
    <source>
        <dbReference type="Proteomes" id="UP000286928"/>
    </source>
</evidence>
<organism evidence="2 3">
    <name type="scientific">Thermus scotoductus</name>
    <dbReference type="NCBI Taxonomy" id="37636"/>
    <lineage>
        <taxon>Bacteria</taxon>
        <taxon>Thermotogati</taxon>
        <taxon>Deinococcota</taxon>
        <taxon>Deinococci</taxon>
        <taxon>Thermales</taxon>
        <taxon>Thermaceae</taxon>
        <taxon>Thermus</taxon>
    </lineage>
</organism>
<dbReference type="EMBL" id="PEMD01000254">
    <property type="protein sequence ID" value="RTH31574.1"/>
    <property type="molecule type" value="Genomic_DNA"/>
</dbReference>
<dbReference type="AlphaFoldDB" id="A0A430S7K8"/>
<reference evidence="2 3" key="1">
    <citation type="journal article" date="2019" name="Extremophiles">
        <title>Biogeography of thermophiles and predominance of Thermus scotoductus in domestic water heaters.</title>
        <authorList>
            <person name="Wilpiszeski R.L."/>
            <person name="Zhang Z."/>
            <person name="House C.H."/>
        </authorList>
    </citation>
    <scope>NUCLEOTIDE SEQUENCE [LARGE SCALE GENOMIC DNA]</scope>
    <source>
        <strain evidence="2 3">20_S20</strain>
    </source>
</reference>
<proteinExistence type="predicted"/>
<accession>A0A430S7K8</accession>
<keyword evidence="1" id="KW-0472">Membrane</keyword>
<dbReference type="Proteomes" id="UP000286928">
    <property type="component" value="Unassembled WGS sequence"/>
</dbReference>
<keyword evidence="1" id="KW-0812">Transmembrane</keyword>
<protein>
    <submittedName>
        <fullName evidence="2">MFS transporter</fullName>
    </submittedName>
</protein>
<feature type="non-terminal residue" evidence="2">
    <location>
        <position position="1"/>
    </location>
</feature>
<feature type="transmembrane region" description="Helical" evidence="1">
    <location>
        <begin position="15"/>
        <end position="34"/>
    </location>
</feature>
<name>A0A430S7K8_THESC</name>
<keyword evidence="1" id="KW-1133">Transmembrane helix</keyword>
<sequence>LLAGEVGGKVGLEEVYLGAGLGFLLLALVAWGFLGQMEKRTR</sequence>